<comment type="caution">
    <text evidence="1">The sequence shown here is derived from an EMBL/GenBank/DDBJ whole genome shotgun (WGS) entry which is preliminary data.</text>
</comment>
<name>A0ABV7C038_9PROT</name>
<organism evidence="1 2">
    <name type="scientific">Falsiroseomonas tokyonensis</name>
    <dbReference type="NCBI Taxonomy" id="430521"/>
    <lineage>
        <taxon>Bacteria</taxon>
        <taxon>Pseudomonadati</taxon>
        <taxon>Pseudomonadota</taxon>
        <taxon>Alphaproteobacteria</taxon>
        <taxon>Acetobacterales</taxon>
        <taxon>Roseomonadaceae</taxon>
        <taxon>Falsiroseomonas</taxon>
    </lineage>
</organism>
<accession>A0ABV7C038</accession>
<evidence type="ECO:0000313" key="1">
    <source>
        <dbReference type="EMBL" id="MFC3002933.1"/>
    </source>
</evidence>
<evidence type="ECO:0000313" key="2">
    <source>
        <dbReference type="Proteomes" id="UP001595420"/>
    </source>
</evidence>
<dbReference type="Proteomes" id="UP001595420">
    <property type="component" value="Unassembled WGS sequence"/>
</dbReference>
<reference evidence="2" key="1">
    <citation type="journal article" date="2019" name="Int. J. Syst. Evol. Microbiol.">
        <title>The Global Catalogue of Microorganisms (GCM) 10K type strain sequencing project: providing services to taxonomists for standard genome sequencing and annotation.</title>
        <authorList>
            <consortium name="The Broad Institute Genomics Platform"/>
            <consortium name="The Broad Institute Genome Sequencing Center for Infectious Disease"/>
            <person name="Wu L."/>
            <person name="Ma J."/>
        </authorList>
    </citation>
    <scope>NUCLEOTIDE SEQUENCE [LARGE SCALE GENOMIC DNA]</scope>
    <source>
        <strain evidence="2">CGMCC 1.16855</strain>
    </source>
</reference>
<dbReference type="RefSeq" id="WP_216839209.1">
    <property type="nucleotide sequence ID" value="NZ_JAFNJS010000008.1"/>
</dbReference>
<protein>
    <submittedName>
        <fullName evidence="1">Uncharacterized protein</fullName>
    </submittedName>
</protein>
<dbReference type="EMBL" id="JBHRSB010000008">
    <property type="protein sequence ID" value="MFC3002933.1"/>
    <property type="molecule type" value="Genomic_DNA"/>
</dbReference>
<proteinExistence type="predicted"/>
<sequence length="73" mass="7638">MNAIPDGPPRLAMCDVTGFVLPAQRGPDALGRAAIGIDAALMRLFPEGPIGGGTGVDDAWRQLRVALGLEVRR</sequence>
<gene>
    <name evidence="1" type="ORF">ACFOD3_23745</name>
</gene>
<keyword evidence="2" id="KW-1185">Reference proteome</keyword>